<evidence type="ECO:0000256" key="4">
    <source>
        <dbReference type="ARBA" id="ARBA00022989"/>
    </source>
</evidence>
<proteinExistence type="predicted"/>
<dbReference type="CDD" id="cd13964">
    <property type="entry name" value="PT_UbiA_1"/>
    <property type="match status" value="1"/>
</dbReference>
<feature type="transmembrane region" description="Helical" evidence="6">
    <location>
        <begin position="109"/>
        <end position="127"/>
    </location>
</feature>
<evidence type="ECO:0000256" key="1">
    <source>
        <dbReference type="ARBA" id="ARBA00004141"/>
    </source>
</evidence>
<feature type="transmembrane region" description="Helical" evidence="6">
    <location>
        <begin position="46"/>
        <end position="63"/>
    </location>
</feature>
<keyword evidence="8" id="KW-1185">Reference proteome</keyword>
<evidence type="ECO:0000313" key="7">
    <source>
        <dbReference type="EMBL" id="ABE61836.1"/>
    </source>
</evidence>
<evidence type="ECO:0000313" key="8">
    <source>
        <dbReference type="Proteomes" id="UP000001953"/>
    </source>
</evidence>
<dbReference type="STRING" id="323097.Nham_0986"/>
<dbReference type="PANTHER" id="PTHR42723:SF1">
    <property type="entry name" value="CHLOROPHYLL SYNTHASE, CHLOROPLASTIC"/>
    <property type="match status" value="1"/>
</dbReference>
<gene>
    <name evidence="7" type="ordered locus">Nham_0986</name>
</gene>
<feature type="transmembrane region" description="Helical" evidence="6">
    <location>
        <begin position="193"/>
        <end position="211"/>
    </location>
</feature>
<keyword evidence="4 6" id="KW-1133">Transmembrane helix</keyword>
<dbReference type="eggNOG" id="COG0382">
    <property type="taxonomic scope" value="Bacteria"/>
</dbReference>
<dbReference type="EMBL" id="CP000319">
    <property type="protein sequence ID" value="ABE61836.1"/>
    <property type="molecule type" value="Genomic_DNA"/>
</dbReference>
<dbReference type="KEGG" id="nha:Nham_0986"/>
<sequence>MSATVTTMPGLSTLLRLGRVSNVPTVWTNVLAGSIIAGGAQFPTEIVPIILAMTAFYVGGMYLNDYFDRAIDARERPGRPIDAGKISAGSVLSIGFGLLVLGVMLMMTFGTGAVLCGLLLGSVIVLYDVWHKGNALSPVVMGLCRALVYVGTGVAVTGGISNPMIVGAVALACHVAGITYAAKQESLDRVGKLWPLALLAVPLFVALPVLFSGWIIVAAFVLLLAADAFAIWLLAKRPVQRGVPLAVSGLIAAICLVDALAIAAAGGGFVIVAVCALGYPLTRLFQRSIPGT</sequence>
<feature type="transmembrane region" description="Helical" evidence="6">
    <location>
        <begin position="164"/>
        <end position="181"/>
    </location>
</feature>
<evidence type="ECO:0000256" key="3">
    <source>
        <dbReference type="ARBA" id="ARBA00022692"/>
    </source>
</evidence>
<keyword evidence="3 6" id="KW-0812">Transmembrane</keyword>
<feature type="transmembrane region" description="Helical" evidence="6">
    <location>
        <begin position="20"/>
        <end position="40"/>
    </location>
</feature>
<keyword evidence="7" id="KW-0808">Transferase</keyword>
<dbReference type="Proteomes" id="UP000001953">
    <property type="component" value="Chromosome"/>
</dbReference>
<dbReference type="InterPro" id="IPR050475">
    <property type="entry name" value="Prenyltransferase_related"/>
</dbReference>
<dbReference type="GO" id="GO:0016765">
    <property type="term" value="F:transferase activity, transferring alkyl or aryl (other than methyl) groups"/>
    <property type="evidence" value="ECO:0007669"/>
    <property type="project" value="InterPro"/>
</dbReference>
<keyword evidence="2" id="KW-1003">Cell membrane</keyword>
<evidence type="ECO:0000256" key="5">
    <source>
        <dbReference type="ARBA" id="ARBA00023136"/>
    </source>
</evidence>
<name>Q1QPL1_NITHX</name>
<feature type="transmembrane region" description="Helical" evidence="6">
    <location>
        <begin position="83"/>
        <end position="103"/>
    </location>
</feature>
<comment type="subcellular location">
    <subcellularLocation>
        <location evidence="1">Membrane</location>
        <topology evidence="1">Multi-pass membrane protein</topology>
    </subcellularLocation>
</comment>
<evidence type="ECO:0000256" key="2">
    <source>
        <dbReference type="ARBA" id="ARBA00022475"/>
    </source>
</evidence>
<accession>Q1QPL1</accession>
<protein>
    <submittedName>
        <fullName evidence="7">UbiA prenyltransferase</fullName>
    </submittedName>
</protein>
<keyword evidence="5 6" id="KW-0472">Membrane</keyword>
<organism evidence="7 8">
    <name type="scientific">Nitrobacter hamburgensis (strain DSM 10229 / NCIMB 13809 / X14)</name>
    <dbReference type="NCBI Taxonomy" id="323097"/>
    <lineage>
        <taxon>Bacteria</taxon>
        <taxon>Pseudomonadati</taxon>
        <taxon>Pseudomonadota</taxon>
        <taxon>Alphaproteobacteria</taxon>
        <taxon>Hyphomicrobiales</taxon>
        <taxon>Nitrobacteraceae</taxon>
        <taxon>Nitrobacter</taxon>
    </lineage>
</organism>
<dbReference type="PANTHER" id="PTHR42723">
    <property type="entry name" value="CHLOROPHYLL SYNTHASE"/>
    <property type="match status" value="1"/>
</dbReference>
<dbReference type="RefSeq" id="WP_011509532.1">
    <property type="nucleotide sequence ID" value="NC_007964.1"/>
</dbReference>
<feature type="transmembrane region" description="Helical" evidence="6">
    <location>
        <begin position="247"/>
        <end position="279"/>
    </location>
</feature>
<dbReference type="Pfam" id="PF01040">
    <property type="entry name" value="UbiA"/>
    <property type="match status" value="1"/>
</dbReference>
<dbReference type="GO" id="GO:0016020">
    <property type="term" value="C:membrane"/>
    <property type="evidence" value="ECO:0007669"/>
    <property type="project" value="UniProtKB-SubCell"/>
</dbReference>
<dbReference type="InterPro" id="IPR000537">
    <property type="entry name" value="UbiA_prenyltransferase"/>
</dbReference>
<evidence type="ECO:0000256" key="6">
    <source>
        <dbReference type="SAM" id="Phobius"/>
    </source>
</evidence>
<dbReference type="Gene3D" id="1.10.357.140">
    <property type="entry name" value="UbiA prenyltransferase"/>
    <property type="match status" value="1"/>
</dbReference>
<dbReference type="OrthoDB" id="8559716at2"/>
<dbReference type="HOGENOM" id="CLU_060108_0_0_5"/>
<dbReference type="InterPro" id="IPR044878">
    <property type="entry name" value="UbiA_sf"/>
</dbReference>
<reference evidence="7 8" key="1">
    <citation type="submission" date="2006-03" db="EMBL/GenBank/DDBJ databases">
        <title>Complete sequence of chromosome of Nitrobacter hamburgensis X14.</title>
        <authorList>
            <consortium name="US DOE Joint Genome Institute"/>
            <person name="Copeland A."/>
            <person name="Lucas S."/>
            <person name="Lapidus A."/>
            <person name="Barry K."/>
            <person name="Detter J.C."/>
            <person name="Glavina del Rio T."/>
            <person name="Hammon N."/>
            <person name="Israni S."/>
            <person name="Dalin E."/>
            <person name="Tice H."/>
            <person name="Pitluck S."/>
            <person name="Chain P."/>
            <person name="Malfatti S."/>
            <person name="Shin M."/>
            <person name="Vergez L."/>
            <person name="Schmutz J."/>
            <person name="Larimer F."/>
            <person name="Land M."/>
            <person name="Hauser L."/>
            <person name="Kyrpides N."/>
            <person name="Ivanova N."/>
            <person name="Ward B."/>
            <person name="Arp D."/>
            <person name="Klotz M."/>
            <person name="Stein L."/>
            <person name="O'Mullan G."/>
            <person name="Starkenburg S."/>
            <person name="Sayavedra L."/>
            <person name="Poret-Peterson A.T."/>
            <person name="Gentry M.E."/>
            <person name="Bruce D."/>
            <person name="Richardson P."/>
        </authorList>
    </citation>
    <scope>NUCLEOTIDE SEQUENCE [LARGE SCALE GENOMIC DNA]</scope>
    <source>
        <strain evidence="8">DSM 10229 / NCIMB 13809 / X14</strain>
    </source>
</reference>
<feature type="transmembrane region" description="Helical" evidence="6">
    <location>
        <begin position="217"/>
        <end position="235"/>
    </location>
</feature>
<dbReference type="AlphaFoldDB" id="Q1QPL1"/>